<protein>
    <submittedName>
        <fullName evidence="2">Uncharacterized protein</fullName>
    </submittedName>
</protein>
<reference evidence="2 3" key="1">
    <citation type="submission" date="2014-04" db="EMBL/GenBank/DDBJ databases">
        <title>A new species of microsporidia sheds light on the evolution of extreme parasitism.</title>
        <authorList>
            <person name="Haag K.L."/>
            <person name="James T.Y."/>
            <person name="Larsson R."/>
            <person name="Schaer T.M."/>
            <person name="Refardt D."/>
            <person name="Pombert J.-F."/>
            <person name="Ebert D."/>
        </authorList>
    </citation>
    <scope>NUCLEOTIDE SEQUENCE [LARGE SCALE GENOMIC DNA]</scope>
    <source>
        <strain evidence="2 3">UGP3</strain>
        <tissue evidence="2">Spores</tissue>
    </source>
</reference>
<dbReference type="HOGENOM" id="CLU_091867_2_0_1"/>
<comment type="similarity">
    <text evidence="1">Belongs to the prefoldin subunit alpha family.</text>
</comment>
<dbReference type="VEuPathDB" id="MicrosporidiaDB:DI09_69p110"/>
<name>A0A098VN37_9MICR</name>
<accession>A0A098VN37</accession>
<dbReference type="InterPro" id="IPR009053">
    <property type="entry name" value="Prefoldin"/>
</dbReference>
<dbReference type="OrthoDB" id="10267474at2759"/>
<gene>
    <name evidence="2" type="ORF">DI09_69p110</name>
</gene>
<dbReference type="InterPro" id="IPR004127">
    <property type="entry name" value="Prefoldin_subunit_alpha"/>
</dbReference>
<dbReference type="Pfam" id="PF02996">
    <property type="entry name" value="Prefoldin"/>
    <property type="match status" value="1"/>
</dbReference>
<dbReference type="CDD" id="cd23157">
    <property type="entry name" value="Prefoldin_5"/>
    <property type="match status" value="1"/>
</dbReference>
<dbReference type="PANTHER" id="PTHR12674:SF2">
    <property type="entry name" value="PREFOLDIN SUBUNIT 5"/>
    <property type="match status" value="1"/>
</dbReference>
<dbReference type="RefSeq" id="XP_013236914.1">
    <property type="nucleotide sequence ID" value="XM_013381460.1"/>
</dbReference>
<dbReference type="NCBIfam" id="TIGR00293">
    <property type="entry name" value="prefoldin subunit alpha"/>
    <property type="match status" value="1"/>
</dbReference>
<dbReference type="GeneID" id="25260624"/>
<dbReference type="Proteomes" id="UP000029725">
    <property type="component" value="Unassembled WGS sequence"/>
</dbReference>
<evidence type="ECO:0000313" key="2">
    <source>
        <dbReference type="EMBL" id="KGG50487.1"/>
    </source>
</evidence>
<dbReference type="EMBL" id="JMKJ01000578">
    <property type="protein sequence ID" value="KGG50487.1"/>
    <property type="molecule type" value="Genomic_DNA"/>
</dbReference>
<keyword evidence="3" id="KW-1185">Reference proteome</keyword>
<evidence type="ECO:0000256" key="1">
    <source>
        <dbReference type="ARBA" id="ARBA00010048"/>
    </source>
</evidence>
<dbReference type="PANTHER" id="PTHR12674">
    <property type="entry name" value="PREFOLDIN SUBUNIT 5"/>
    <property type="match status" value="1"/>
</dbReference>
<dbReference type="GO" id="GO:0006457">
    <property type="term" value="P:protein folding"/>
    <property type="evidence" value="ECO:0007669"/>
    <property type="project" value="InterPro"/>
</dbReference>
<dbReference type="InterPro" id="IPR011599">
    <property type="entry name" value="PFD_alpha_archaea"/>
</dbReference>
<dbReference type="GO" id="GO:0016272">
    <property type="term" value="C:prefoldin complex"/>
    <property type="evidence" value="ECO:0007669"/>
    <property type="project" value="InterPro"/>
</dbReference>
<proteinExistence type="inferred from homology"/>
<dbReference type="GO" id="GO:0051082">
    <property type="term" value="F:unfolded protein binding"/>
    <property type="evidence" value="ECO:0007669"/>
    <property type="project" value="InterPro"/>
</dbReference>
<dbReference type="GO" id="GO:0005737">
    <property type="term" value="C:cytoplasm"/>
    <property type="evidence" value="ECO:0007669"/>
    <property type="project" value="TreeGrafter"/>
</dbReference>
<organism evidence="2 3">
    <name type="scientific">Mitosporidium daphniae</name>
    <dbReference type="NCBI Taxonomy" id="1485682"/>
    <lineage>
        <taxon>Eukaryota</taxon>
        <taxon>Fungi</taxon>
        <taxon>Fungi incertae sedis</taxon>
        <taxon>Microsporidia</taxon>
        <taxon>Mitosporidium</taxon>
    </lineage>
</organism>
<comment type="caution">
    <text evidence="2">The sequence shown here is derived from an EMBL/GenBank/DDBJ whole genome shotgun (WGS) entry which is preliminary data.</text>
</comment>
<sequence length="105" mass="11147">MSSPKVSGPPGSASPVSISQLLPAQLNQLREQLEKVFSASHFRKFASCRQSLDELGSEAQGGEILVPLSSSVYVPGNLSDISRATVDIGAGYYVEKVFFAVSSQL</sequence>
<dbReference type="SUPFAM" id="SSF46579">
    <property type="entry name" value="Prefoldin"/>
    <property type="match status" value="1"/>
</dbReference>
<dbReference type="Gene3D" id="1.10.287.370">
    <property type="match status" value="1"/>
</dbReference>
<dbReference type="AlphaFoldDB" id="A0A098VN37"/>
<evidence type="ECO:0000313" key="3">
    <source>
        <dbReference type="Proteomes" id="UP000029725"/>
    </source>
</evidence>